<proteinExistence type="predicted"/>
<keyword evidence="3" id="KW-1185">Reference proteome</keyword>
<feature type="transmembrane region" description="Helical" evidence="1">
    <location>
        <begin position="33"/>
        <end position="53"/>
    </location>
</feature>
<keyword evidence="1" id="KW-1133">Transmembrane helix</keyword>
<dbReference type="AlphaFoldDB" id="A0A3D9AZC9"/>
<keyword evidence="1" id="KW-0472">Membrane</keyword>
<feature type="transmembrane region" description="Helical" evidence="1">
    <location>
        <begin position="60"/>
        <end position="81"/>
    </location>
</feature>
<keyword evidence="1" id="KW-0812">Transmembrane</keyword>
<feature type="transmembrane region" description="Helical" evidence="1">
    <location>
        <begin position="7"/>
        <end position="27"/>
    </location>
</feature>
<evidence type="ECO:0000313" key="2">
    <source>
        <dbReference type="EMBL" id="REC46609.1"/>
    </source>
</evidence>
<accession>A0A3D9AZC9</accession>
<evidence type="ECO:0000256" key="1">
    <source>
        <dbReference type="SAM" id="Phobius"/>
    </source>
</evidence>
<dbReference type="Proteomes" id="UP000256257">
    <property type="component" value="Unassembled WGS sequence"/>
</dbReference>
<reference evidence="2 3" key="1">
    <citation type="submission" date="2018-06" db="EMBL/GenBank/DDBJ databases">
        <title>Novel Chryseobacterium species.</title>
        <authorList>
            <person name="Newman J."/>
            <person name="Hugo C."/>
            <person name="Oosthuizen L."/>
            <person name="Charimba G."/>
        </authorList>
    </citation>
    <scope>NUCLEOTIDE SEQUENCE [LARGE SCALE GENOMIC DNA]</scope>
    <source>
        <strain evidence="2 3">7_F195</strain>
    </source>
</reference>
<organism evidence="2 3">
    <name type="scientific">Chryseobacterium pennipullorum</name>
    <dbReference type="NCBI Taxonomy" id="2258963"/>
    <lineage>
        <taxon>Bacteria</taxon>
        <taxon>Pseudomonadati</taxon>
        <taxon>Bacteroidota</taxon>
        <taxon>Flavobacteriia</taxon>
        <taxon>Flavobacteriales</taxon>
        <taxon>Weeksellaceae</taxon>
        <taxon>Chryseobacterium group</taxon>
        <taxon>Chryseobacterium</taxon>
    </lineage>
</organism>
<comment type="caution">
    <text evidence="2">The sequence shown here is derived from an EMBL/GenBank/DDBJ whole genome shotgun (WGS) entry which is preliminary data.</text>
</comment>
<dbReference type="RefSeq" id="WP_115928871.1">
    <property type="nucleotide sequence ID" value="NZ_QNVV01000012.1"/>
</dbReference>
<dbReference type="OrthoDB" id="1270942at2"/>
<feature type="transmembrane region" description="Helical" evidence="1">
    <location>
        <begin position="87"/>
        <end position="111"/>
    </location>
</feature>
<gene>
    <name evidence="2" type="ORF">DRF67_13765</name>
</gene>
<dbReference type="EMBL" id="QNVV01000012">
    <property type="protein sequence ID" value="REC46609.1"/>
    <property type="molecule type" value="Genomic_DNA"/>
</dbReference>
<name>A0A3D9AZC9_9FLAO</name>
<evidence type="ECO:0000313" key="3">
    <source>
        <dbReference type="Proteomes" id="UP000256257"/>
    </source>
</evidence>
<protein>
    <submittedName>
        <fullName evidence="2">Uncharacterized protein</fullName>
    </submittedName>
</protein>
<sequence>MKEFAKYDYFIQLFVSIIAVITTVAGFQTWGFMAFYVIVGIFQLISFLIRLFIKTKKSVMYVVYGITILPVWSSILCIFLCKQNNGITNFLGYILIGALIYSPIMAILYIHETYHQYKNLK</sequence>